<evidence type="ECO:0000313" key="3">
    <source>
        <dbReference type="Proteomes" id="UP000677082"/>
    </source>
</evidence>
<proteinExistence type="predicted"/>
<evidence type="ECO:0000256" key="1">
    <source>
        <dbReference type="SAM" id="MobiDB-lite"/>
    </source>
</evidence>
<gene>
    <name evidence="2" type="ORF">Ato02nite_061700</name>
</gene>
<dbReference type="Proteomes" id="UP000677082">
    <property type="component" value="Unassembled WGS sequence"/>
</dbReference>
<reference evidence="2 3" key="1">
    <citation type="submission" date="2021-03" db="EMBL/GenBank/DDBJ databases">
        <title>Whole genome shotgun sequence of Actinoplanes toevensis NBRC 105298.</title>
        <authorList>
            <person name="Komaki H."/>
            <person name="Tamura T."/>
        </authorList>
    </citation>
    <scope>NUCLEOTIDE SEQUENCE [LARGE SCALE GENOMIC DNA]</scope>
    <source>
        <strain evidence="2 3">NBRC 105298</strain>
    </source>
</reference>
<protein>
    <submittedName>
        <fullName evidence="2">Uncharacterized protein</fullName>
    </submittedName>
</protein>
<dbReference type="Pfam" id="PF25680">
    <property type="entry name" value="Mom"/>
    <property type="match status" value="1"/>
</dbReference>
<feature type="compositionally biased region" description="Low complexity" evidence="1">
    <location>
        <begin position="279"/>
        <end position="293"/>
    </location>
</feature>
<evidence type="ECO:0000313" key="2">
    <source>
        <dbReference type="EMBL" id="GIM94377.1"/>
    </source>
</evidence>
<dbReference type="EMBL" id="BOQN01000081">
    <property type="protein sequence ID" value="GIM94377.1"/>
    <property type="molecule type" value="Genomic_DNA"/>
</dbReference>
<sequence length="301" mass="32693">MTAVARVLPHAASVCQRSQAGRQRWIRRRDGGFDRNRYAVVALPEADAKAFCLTHHYARSWPATRLRYGMIDRDTGGLCGLIVLGIPMHSAVLTGPFPLLEPYRQSLELSRVTLLDTVAPNGESWFITQALRRAAEFGVRGVVAFADPVPRWRETPHGWVLVKPGHIGVLYQACSALYTGLATPRTLIMLPDATVLTARAAAKLTAGERGARGVTARLLALGAPPPPPGQHPAAWLPHALAEIGAIRLRHPGNHRYLIKVGGPRQRRKTVIAYAGRPYPSTTTPPGAAPGSSTRRIARPRP</sequence>
<accession>A0A919TFU7</accession>
<feature type="region of interest" description="Disordered" evidence="1">
    <location>
        <begin position="275"/>
        <end position="301"/>
    </location>
</feature>
<comment type="caution">
    <text evidence="2">The sequence shown here is derived from an EMBL/GenBank/DDBJ whole genome shotgun (WGS) entry which is preliminary data.</text>
</comment>
<organism evidence="2 3">
    <name type="scientific">Paractinoplanes toevensis</name>
    <dbReference type="NCBI Taxonomy" id="571911"/>
    <lineage>
        <taxon>Bacteria</taxon>
        <taxon>Bacillati</taxon>
        <taxon>Actinomycetota</taxon>
        <taxon>Actinomycetes</taxon>
        <taxon>Micromonosporales</taxon>
        <taxon>Micromonosporaceae</taxon>
        <taxon>Paractinoplanes</taxon>
    </lineage>
</organism>
<dbReference type="AlphaFoldDB" id="A0A919TFU7"/>
<dbReference type="InterPro" id="IPR057895">
    <property type="entry name" value="Mom"/>
</dbReference>
<name>A0A919TFU7_9ACTN</name>
<keyword evidence="3" id="KW-1185">Reference proteome</keyword>